<keyword evidence="2" id="KW-1185">Reference proteome</keyword>
<reference evidence="1 2" key="1">
    <citation type="submission" date="2024-01" db="EMBL/GenBank/DDBJ databases">
        <title>Sphingobacterium tenebrionis sp. nov., a novel endophyte isolated from tenebrio molitor intestines.</title>
        <authorList>
            <person name="Zhang C."/>
        </authorList>
    </citation>
    <scope>NUCLEOTIDE SEQUENCE [LARGE SCALE GENOMIC DNA]</scope>
    <source>
        <strain evidence="1 2">PU5-4</strain>
    </source>
</reference>
<evidence type="ECO:0000313" key="1">
    <source>
        <dbReference type="EMBL" id="MEI5983665.1"/>
    </source>
</evidence>
<gene>
    <name evidence="1" type="ORF">VJ786_01985</name>
</gene>
<protein>
    <recommendedName>
        <fullName evidence="3">Uracil-DNA glycosylase</fullName>
    </recommendedName>
</protein>
<dbReference type="Proteomes" id="UP001363035">
    <property type="component" value="Unassembled WGS sequence"/>
</dbReference>
<dbReference type="InterPro" id="IPR036895">
    <property type="entry name" value="Uracil-DNA_glycosylase-like_sf"/>
</dbReference>
<comment type="caution">
    <text evidence="1">The sequence shown here is derived from an EMBL/GenBank/DDBJ whole genome shotgun (WGS) entry which is preliminary data.</text>
</comment>
<dbReference type="EMBL" id="JAYLLN010000003">
    <property type="protein sequence ID" value="MEI5983665.1"/>
    <property type="molecule type" value="Genomic_DNA"/>
</dbReference>
<dbReference type="RefSeq" id="WP_336557112.1">
    <property type="nucleotide sequence ID" value="NZ_JAYLLN010000003.1"/>
</dbReference>
<dbReference type="SUPFAM" id="SSF52141">
    <property type="entry name" value="Uracil-DNA glycosylase-like"/>
    <property type="match status" value="1"/>
</dbReference>
<evidence type="ECO:0000313" key="2">
    <source>
        <dbReference type="Proteomes" id="UP001363035"/>
    </source>
</evidence>
<evidence type="ECO:0008006" key="3">
    <source>
        <dbReference type="Google" id="ProtNLM"/>
    </source>
</evidence>
<organism evidence="1 2">
    <name type="scientific">Sphingobacterium tenebrionis</name>
    <dbReference type="NCBI Taxonomy" id="3111775"/>
    <lineage>
        <taxon>Bacteria</taxon>
        <taxon>Pseudomonadati</taxon>
        <taxon>Bacteroidota</taxon>
        <taxon>Sphingobacteriia</taxon>
        <taxon>Sphingobacteriales</taxon>
        <taxon>Sphingobacteriaceae</taxon>
        <taxon>Sphingobacterium</taxon>
    </lineage>
</organism>
<name>A0ABU8I1U1_9SPHI</name>
<proteinExistence type="predicted"/>
<accession>A0ABU8I1U1</accession>
<sequence length="227" mass="26092">MINKKLDLLFISWKKEMEKNGHEGFCYDGLIYRGGQEDELWTSASRKILFLLKEQNDNDGEDVREWSGSINGKSPYRNFYNRISAWLYGLTHATKAGYLSASEAFDAGNQMKALSSYSYAYVNLKKQTGGAQANDKEILAHALIYQDFLRGQLDILGANIVVCCGDVVFQSAKEVIYGDLEFIQVNDWIWLNKERNLILIHSFHPAALNKSNEQMYDWMMEKFIEVL</sequence>